<sequence>MALSLSNAKLLLLATTPLADALSHLAIRRRVIGYAVGAASRGGEEASGGGKKGSTSTHQVEEKAVIHEHSGSTTSTAWGPDPVTGYYRPGDRAAAIDTAELRDVALNHKEITPEQQN</sequence>
<gene>
    <name evidence="3" type="ORF">C3L33_14858</name>
</gene>
<dbReference type="PANTHER" id="PTHR33509">
    <property type="entry name" value="LATE EMBRYOGENIS ABUNDANT PROTEIN 2-RELATED"/>
    <property type="match status" value="1"/>
</dbReference>
<proteinExistence type="predicted"/>
<dbReference type="GO" id="GO:0005739">
    <property type="term" value="C:mitochondrion"/>
    <property type="evidence" value="ECO:0007669"/>
    <property type="project" value="TreeGrafter"/>
</dbReference>
<reference evidence="3 4" key="1">
    <citation type="journal article" date="2019" name="Genome Biol. Evol.">
        <title>The Rhododendron genome and chromosomal organization provide insight into shared whole-genome duplications across the heath family (Ericaceae).</title>
        <authorList>
            <person name="Soza V.L."/>
            <person name="Lindsley D."/>
            <person name="Waalkes A."/>
            <person name="Ramage E."/>
            <person name="Patwardhan R.P."/>
            <person name="Burton J.N."/>
            <person name="Adey A."/>
            <person name="Kumar A."/>
            <person name="Qiu R."/>
            <person name="Shendure J."/>
            <person name="Hall B."/>
        </authorList>
    </citation>
    <scope>NUCLEOTIDE SEQUENCE [LARGE SCALE GENOMIC DNA]</scope>
    <source>
        <strain evidence="3">RSF 1966-606</strain>
    </source>
</reference>
<dbReference type="InterPro" id="IPR004926">
    <property type="entry name" value="LEA_3a"/>
</dbReference>
<dbReference type="AlphaFoldDB" id="A0A6A4LFD1"/>
<name>A0A6A4LFD1_9ERIC</name>
<dbReference type="PANTHER" id="PTHR33509:SF5">
    <property type="entry name" value="PROTEIN SENESCENCE-ASSOCIATED GENE 21, MITOCHONDRIAL"/>
    <property type="match status" value="1"/>
</dbReference>
<feature type="non-terminal residue" evidence="3">
    <location>
        <position position="1"/>
    </location>
</feature>
<protein>
    <recommendedName>
        <fullName evidence="5">Late embryogenesis abundant protein LEA-2 subgroup domain-containing protein</fullName>
    </recommendedName>
</protein>
<evidence type="ECO:0000256" key="2">
    <source>
        <dbReference type="SAM" id="SignalP"/>
    </source>
</evidence>
<feature type="signal peptide" evidence="2">
    <location>
        <begin position="1"/>
        <end position="21"/>
    </location>
</feature>
<evidence type="ECO:0000313" key="3">
    <source>
        <dbReference type="EMBL" id="KAE9453228.1"/>
    </source>
</evidence>
<evidence type="ECO:0008006" key="5">
    <source>
        <dbReference type="Google" id="ProtNLM"/>
    </source>
</evidence>
<dbReference type="Pfam" id="PF03242">
    <property type="entry name" value="LEA_3a"/>
    <property type="match status" value="1"/>
</dbReference>
<dbReference type="EMBL" id="QEFC01002303">
    <property type="protein sequence ID" value="KAE9453228.1"/>
    <property type="molecule type" value="Genomic_DNA"/>
</dbReference>
<organism evidence="3 4">
    <name type="scientific">Rhododendron williamsianum</name>
    <dbReference type="NCBI Taxonomy" id="262921"/>
    <lineage>
        <taxon>Eukaryota</taxon>
        <taxon>Viridiplantae</taxon>
        <taxon>Streptophyta</taxon>
        <taxon>Embryophyta</taxon>
        <taxon>Tracheophyta</taxon>
        <taxon>Spermatophyta</taxon>
        <taxon>Magnoliopsida</taxon>
        <taxon>eudicotyledons</taxon>
        <taxon>Gunneridae</taxon>
        <taxon>Pentapetalae</taxon>
        <taxon>asterids</taxon>
        <taxon>Ericales</taxon>
        <taxon>Ericaceae</taxon>
        <taxon>Ericoideae</taxon>
        <taxon>Rhodoreae</taxon>
        <taxon>Rhododendron</taxon>
    </lineage>
</organism>
<keyword evidence="4" id="KW-1185">Reference proteome</keyword>
<accession>A0A6A4LFD1</accession>
<dbReference type="OrthoDB" id="1693956at2759"/>
<dbReference type="GO" id="GO:0006950">
    <property type="term" value="P:response to stress"/>
    <property type="evidence" value="ECO:0007669"/>
    <property type="project" value="TreeGrafter"/>
</dbReference>
<feature type="region of interest" description="Disordered" evidence="1">
    <location>
        <begin position="39"/>
        <end position="61"/>
    </location>
</feature>
<comment type="caution">
    <text evidence="3">The sequence shown here is derived from an EMBL/GenBank/DDBJ whole genome shotgun (WGS) entry which is preliminary data.</text>
</comment>
<dbReference type="Proteomes" id="UP000428333">
    <property type="component" value="Linkage Group LG09"/>
</dbReference>
<evidence type="ECO:0000313" key="4">
    <source>
        <dbReference type="Proteomes" id="UP000428333"/>
    </source>
</evidence>
<feature type="chain" id="PRO_5025427873" description="Late embryogenesis abundant protein LEA-2 subgroup domain-containing protein" evidence="2">
    <location>
        <begin position="22"/>
        <end position="117"/>
    </location>
</feature>
<keyword evidence="2" id="KW-0732">Signal</keyword>
<evidence type="ECO:0000256" key="1">
    <source>
        <dbReference type="SAM" id="MobiDB-lite"/>
    </source>
</evidence>